<evidence type="ECO:0000313" key="2">
    <source>
        <dbReference type="Proteomes" id="UP000237911"/>
    </source>
</evidence>
<dbReference type="AlphaFoldDB" id="A0A9X7IQY9"/>
<gene>
    <name evidence="1" type="ORF">C5U48_02850</name>
</gene>
<proteinExistence type="predicted"/>
<comment type="caution">
    <text evidence="1">The sequence shown here is derived from an EMBL/GenBank/DDBJ whole genome shotgun (WGS) entry which is preliminary data.</text>
</comment>
<accession>A0A9X7IQY9</accession>
<dbReference type="EMBL" id="PUEV01000012">
    <property type="protein sequence ID" value="PQM53762.1"/>
    <property type="molecule type" value="Genomic_DNA"/>
</dbReference>
<dbReference type="Proteomes" id="UP000237911">
    <property type="component" value="Unassembled WGS sequence"/>
</dbReference>
<protein>
    <submittedName>
        <fullName evidence="1">Uncharacterized protein</fullName>
    </submittedName>
</protein>
<evidence type="ECO:0000313" key="1">
    <source>
        <dbReference type="EMBL" id="PQM53762.1"/>
    </source>
</evidence>
<keyword evidence="2" id="KW-1185">Reference proteome</keyword>
<reference evidence="1 2" key="1">
    <citation type="submission" date="2018-02" db="EMBL/GenBank/DDBJ databases">
        <title>Draft genome sequence of Mycobacterium virginiense isolated from mud of a swine farm in Japan.</title>
        <authorList>
            <person name="Ohya K."/>
        </authorList>
    </citation>
    <scope>NUCLEOTIDE SEQUENCE [LARGE SCALE GENOMIC DNA]</scope>
    <source>
        <strain evidence="1 2">GF75</strain>
    </source>
</reference>
<organism evidence="1 2">
    <name type="scientific">Mycolicibacter virginiensis</name>
    <dbReference type="NCBI Taxonomy" id="1795032"/>
    <lineage>
        <taxon>Bacteria</taxon>
        <taxon>Bacillati</taxon>
        <taxon>Actinomycetota</taxon>
        <taxon>Actinomycetes</taxon>
        <taxon>Mycobacteriales</taxon>
        <taxon>Mycobacteriaceae</taxon>
        <taxon>Mycolicibacter</taxon>
    </lineage>
</organism>
<name>A0A9X7IQY9_9MYCO</name>
<sequence length="68" mass="7583">MAGVVPFAENLLHHGDGHSGWMPAIKSYWRKDMNRADAPYLPLTQEIVDAHLRGEAHIVLAPLSRPNL</sequence>